<keyword evidence="5 10" id="KW-0808">Transferase</keyword>
<accession>L0P921</accession>
<feature type="binding site" evidence="10">
    <location>
        <position position="394"/>
    </location>
    <ligand>
        <name>S-adenosyl-L-methionine</name>
        <dbReference type="ChEBI" id="CHEBI:59789"/>
    </ligand>
</feature>
<dbReference type="InterPro" id="IPR023267">
    <property type="entry name" value="RCMT"/>
</dbReference>
<feature type="region of interest" description="Disordered" evidence="11">
    <location>
        <begin position="1"/>
        <end position="64"/>
    </location>
</feature>
<dbReference type="STRING" id="1209962.L0P921"/>
<dbReference type="AlphaFoldDB" id="L0P921"/>
<dbReference type="PRINTS" id="PR02008">
    <property type="entry name" value="RCMTFAMILY"/>
</dbReference>
<proteinExistence type="inferred from homology"/>
<evidence type="ECO:0000256" key="1">
    <source>
        <dbReference type="ARBA" id="ARBA00004604"/>
    </source>
</evidence>
<dbReference type="Gene3D" id="3.40.50.150">
    <property type="entry name" value="Vaccinia Virus protein VP39"/>
    <property type="match status" value="1"/>
</dbReference>
<evidence type="ECO:0000256" key="3">
    <source>
        <dbReference type="ARBA" id="ARBA00022517"/>
    </source>
</evidence>
<organism evidence="14">
    <name type="scientific">Pneumocystis jirovecii</name>
    <name type="common">Human pneumocystis pneumonia agent</name>
    <dbReference type="NCBI Taxonomy" id="42068"/>
    <lineage>
        <taxon>Eukaryota</taxon>
        <taxon>Fungi</taxon>
        <taxon>Dikarya</taxon>
        <taxon>Ascomycota</taxon>
        <taxon>Taphrinomycotina</taxon>
        <taxon>Pneumocystomycetes</taxon>
        <taxon>Pneumocystaceae</taxon>
        <taxon>Pneumocystis</taxon>
    </lineage>
</organism>
<dbReference type="GO" id="GO:0003723">
    <property type="term" value="F:RNA binding"/>
    <property type="evidence" value="ECO:0007669"/>
    <property type="project" value="UniProtKB-UniRule"/>
</dbReference>
<evidence type="ECO:0000259" key="12">
    <source>
        <dbReference type="PROSITE" id="PS51686"/>
    </source>
</evidence>
<evidence type="ECO:0000256" key="5">
    <source>
        <dbReference type="ARBA" id="ARBA00022679"/>
    </source>
</evidence>
<evidence type="ECO:0000256" key="2">
    <source>
        <dbReference type="ARBA" id="ARBA00007494"/>
    </source>
</evidence>
<comment type="similarity">
    <text evidence="2 10">Belongs to the class I-like SAM-binding methyltransferase superfamily. RsmB/NOP family.</text>
</comment>
<dbReference type="NCBIfam" id="TIGR00446">
    <property type="entry name" value="nop2p"/>
    <property type="match status" value="1"/>
</dbReference>
<evidence type="ECO:0000256" key="6">
    <source>
        <dbReference type="ARBA" id="ARBA00022691"/>
    </source>
</evidence>
<keyword evidence="7 10" id="KW-0694">RNA-binding</keyword>
<keyword evidence="4 10" id="KW-0489">Methyltransferase</keyword>
<feature type="binding site" evidence="10">
    <location>
        <position position="411"/>
    </location>
    <ligand>
        <name>S-adenosyl-L-methionine</name>
        <dbReference type="ChEBI" id="CHEBI:59789"/>
    </ligand>
</feature>
<feature type="active site" description="Nucleophile" evidence="10">
    <location>
        <position position="468"/>
    </location>
</feature>
<dbReference type="InterPro" id="IPR023273">
    <property type="entry name" value="RCMT_NOP2"/>
</dbReference>
<dbReference type="InterPro" id="IPR011023">
    <property type="entry name" value="Nop2p"/>
</dbReference>
<evidence type="ECO:0000256" key="7">
    <source>
        <dbReference type="ARBA" id="ARBA00022884"/>
    </source>
</evidence>
<sequence length="601" mass="69081">MGRRQRNKQGVPSLNEFIKEHKETQNKEKIYNNKRKFNDQKDEKFIWKKQKSKASSEYGDGGTKKKLLQNKKTKNKQKKYSKNESSVSDFTNTCNDFENFSLDSKVSNLEEIEDFSNSDNNENSYQETAFNNYKNEVSDSLVTRSVNMIINTEKEQVLTNGSVNEKHHIFPLIDDKNDEAKEHHSNPQFLQTRIQEIVHILNNFKDLREEDRSRSEYVEQLLEDICKYYGYSRFLAEKLFNIFNAQEAIEFFEANEVPRPVTIRTNTLKTTRRDLMNALINRGMNLEAIEKWSKVGIQIFESQVPIGATPEYLSGKYMIQAASSFLPVMALSPQINERILDISAAPGGKTAYIAALQKNTGVIFANDSSKDRIKSLVANIHRLGIKNTIVCNHDGREFPKVMGGFDRVLLDSPCSGTGIISKDQSIKTKKTEKDFDILSHLQRQLIISAIDSVDANSKTGGYIVYSTCSVTIDENEMVIDYALKKRPNIKLVDTGLSFGIDGFTRFRDKIFNSKMNLCKRYYPHVHNLDGFFVAKLKKISNKIPEPNKSIINHDKKIVQKLDDSIGFDEFNEEDNKLIERSRIRLLKKKGINPKSRKNRLK</sequence>
<comment type="subcellular location">
    <subcellularLocation>
        <location evidence="1">Nucleus</location>
        <location evidence="1">Nucleolus</location>
    </subcellularLocation>
</comment>
<gene>
    <name evidence="13" type="ORF">PNEJI1_002793</name>
</gene>
<dbReference type="PRINTS" id="PR02012">
    <property type="entry name" value="RCMTNOP2"/>
</dbReference>
<dbReference type="CDD" id="cd02440">
    <property type="entry name" value="AdoMet_MTases"/>
    <property type="match status" value="1"/>
</dbReference>
<evidence type="ECO:0000256" key="4">
    <source>
        <dbReference type="ARBA" id="ARBA00022603"/>
    </source>
</evidence>
<dbReference type="Gene3D" id="3.30.70.1170">
    <property type="entry name" value="Sun protein, domain 3"/>
    <property type="match status" value="1"/>
</dbReference>
<dbReference type="PROSITE" id="PS51686">
    <property type="entry name" value="SAM_MT_RSMB_NOP"/>
    <property type="match status" value="1"/>
</dbReference>
<dbReference type="GO" id="GO:0005730">
    <property type="term" value="C:nucleolus"/>
    <property type="evidence" value="ECO:0007669"/>
    <property type="project" value="UniProtKB-SubCell"/>
</dbReference>
<dbReference type="SUPFAM" id="SSF53335">
    <property type="entry name" value="S-adenosyl-L-methionine-dependent methyltransferases"/>
    <property type="match status" value="1"/>
</dbReference>
<dbReference type="InterPro" id="IPR049560">
    <property type="entry name" value="MeTrfase_RsmB-F_NOP2_cat"/>
</dbReference>
<dbReference type="FunFam" id="3.30.70.1170:FF:000001">
    <property type="entry name" value="Ribosomal RNA methyltransferase Nop2"/>
    <property type="match status" value="1"/>
</dbReference>
<evidence type="ECO:0000313" key="14">
    <source>
        <dbReference type="Proteomes" id="UP000010422"/>
    </source>
</evidence>
<keyword evidence="6 10" id="KW-0949">S-adenosyl-L-methionine</keyword>
<dbReference type="Pfam" id="PF01189">
    <property type="entry name" value="Methyltr_RsmB-F"/>
    <property type="match status" value="1"/>
</dbReference>
<feature type="domain" description="SAM-dependent MTase RsmB/NOP-type" evidence="12">
    <location>
        <begin position="251"/>
        <end position="539"/>
    </location>
</feature>
<keyword evidence="8" id="KW-0539">Nucleus</keyword>
<evidence type="ECO:0000256" key="8">
    <source>
        <dbReference type="ARBA" id="ARBA00023242"/>
    </source>
</evidence>
<dbReference type="Proteomes" id="UP000010422">
    <property type="component" value="Unassembled WGS sequence"/>
</dbReference>
<dbReference type="VEuPathDB" id="FungiDB:PNEJI1_002793"/>
<dbReference type="InterPro" id="IPR029063">
    <property type="entry name" value="SAM-dependent_MTases_sf"/>
</dbReference>
<dbReference type="GO" id="GO:0000470">
    <property type="term" value="P:maturation of LSU-rRNA"/>
    <property type="evidence" value="ECO:0007669"/>
    <property type="project" value="TreeGrafter"/>
</dbReference>
<dbReference type="InterPro" id="IPR001678">
    <property type="entry name" value="MeTrfase_RsmB-F_NOP2_dom"/>
</dbReference>
<name>L0P921_PNEJI</name>
<dbReference type="GO" id="GO:0009383">
    <property type="term" value="F:rRNA (cytosine-C5-)-methyltransferase activity"/>
    <property type="evidence" value="ECO:0007669"/>
    <property type="project" value="TreeGrafter"/>
</dbReference>
<evidence type="ECO:0000256" key="9">
    <source>
        <dbReference type="ARBA" id="ARBA00082314"/>
    </source>
</evidence>
<dbReference type="Pfam" id="PF22458">
    <property type="entry name" value="RsmF-B_ferredox"/>
    <property type="match status" value="1"/>
</dbReference>
<feature type="compositionally biased region" description="Basic and acidic residues" evidence="11">
    <location>
        <begin position="17"/>
        <end position="46"/>
    </location>
</feature>
<dbReference type="PANTHER" id="PTHR22807">
    <property type="entry name" value="NOP2 YEAST -RELATED NOL1/NOP2/FMU SUN DOMAIN-CONTAINING"/>
    <property type="match status" value="1"/>
</dbReference>
<protein>
    <recommendedName>
        <fullName evidence="9">Nucleolar protein 2</fullName>
    </recommendedName>
</protein>
<comment type="caution">
    <text evidence="13">The sequence shown here is derived from an EMBL/GenBank/DDBJ whole genome shotgun (WGS) entry which is preliminary data.</text>
</comment>
<evidence type="ECO:0000256" key="11">
    <source>
        <dbReference type="SAM" id="MobiDB-lite"/>
    </source>
</evidence>
<reference evidence="13 14" key="1">
    <citation type="journal article" date="2012" name="MBio">
        <title>De novo assembly of the Pneumocystis jirovecii genome from a single bronchoalveolar lavage fluid specimen from a patient.</title>
        <authorList>
            <person name="Cisse O.H."/>
            <person name="Pagni M."/>
            <person name="Hauser P.M."/>
        </authorList>
    </citation>
    <scope>NUCLEOTIDE SEQUENCE [LARGE SCALE GENOMIC DNA]</scope>
    <source>
        <strain evidence="13 14">SE8</strain>
    </source>
</reference>
<evidence type="ECO:0000256" key="10">
    <source>
        <dbReference type="PROSITE-ProRule" id="PRU01023"/>
    </source>
</evidence>
<dbReference type="FunCoup" id="L0P921">
    <property type="interactions" value="163"/>
</dbReference>
<evidence type="ECO:0000313" key="13">
    <source>
        <dbReference type="EMBL" id="CCJ28594.1"/>
    </source>
</evidence>
<dbReference type="InParanoid" id="L0P921"/>
<dbReference type="GO" id="GO:0070475">
    <property type="term" value="P:rRNA base methylation"/>
    <property type="evidence" value="ECO:0007669"/>
    <property type="project" value="TreeGrafter"/>
</dbReference>
<feature type="binding site" evidence="10">
    <location>
        <position position="367"/>
    </location>
    <ligand>
        <name>S-adenosyl-L-methionine</name>
        <dbReference type="ChEBI" id="CHEBI:59789"/>
    </ligand>
</feature>
<keyword evidence="3" id="KW-0690">Ribosome biogenesis</keyword>
<feature type="binding site" evidence="10">
    <location>
        <begin position="343"/>
        <end position="349"/>
    </location>
    <ligand>
        <name>S-adenosyl-L-methionine</name>
        <dbReference type="ChEBI" id="CHEBI:59789"/>
    </ligand>
</feature>
<dbReference type="EMBL" id="CAKM01000091">
    <property type="protein sequence ID" value="CCJ28594.1"/>
    <property type="molecule type" value="Genomic_DNA"/>
</dbReference>
<dbReference type="InterPro" id="IPR054728">
    <property type="entry name" value="RsmB-like_ferredoxin"/>
</dbReference>
<dbReference type="PANTHER" id="PTHR22807:SF30">
    <property type="entry name" value="28S RRNA (CYTOSINE(4447)-C(5))-METHYLTRANSFERASE-RELATED"/>
    <property type="match status" value="1"/>
</dbReference>